<dbReference type="EMBL" id="JEMN01000890">
    <property type="protein sequence ID" value="KXH54994.1"/>
    <property type="molecule type" value="Genomic_DNA"/>
</dbReference>
<dbReference type="InterPro" id="IPR011009">
    <property type="entry name" value="Kinase-like_dom_sf"/>
</dbReference>
<dbReference type="Proteomes" id="UP000070054">
    <property type="component" value="Unassembled WGS sequence"/>
</dbReference>
<reference evidence="2 3" key="1">
    <citation type="submission" date="2014-02" db="EMBL/GenBank/DDBJ databases">
        <title>The genome sequence of Colletotrichum nymphaeae SA-01.</title>
        <authorList>
            <person name="Baroncelli R."/>
            <person name="Thon M.R."/>
        </authorList>
    </citation>
    <scope>NUCLEOTIDE SEQUENCE [LARGE SCALE GENOMIC DNA]</scope>
    <source>
        <strain evidence="2 3">SA-01</strain>
    </source>
</reference>
<evidence type="ECO:0000313" key="2">
    <source>
        <dbReference type="EMBL" id="KXH54994.1"/>
    </source>
</evidence>
<evidence type="ECO:0000313" key="3">
    <source>
        <dbReference type="Proteomes" id="UP000070054"/>
    </source>
</evidence>
<accession>A0A135U3L5</accession>
<feature type="region of interest" description="Disordered" evidence="1">
    <location>
        <begin position="302"/>
        <end position="330"/>
    </location>
</feature>
<feature type="compositionally biased region" description="Acidic residues" evidence="1">
    <location>
        <begin position="311"/>
        <end position="325"/>
    </location>
</feature>
<dbReference type="AlphaFoldDB" id="A0A135U3L5"/>
<protein>
    <submittedName>
        <fullName evidence="2">Uncharacterized protein</fullName>
    </submittedName>
</protein>
<dbReference type="PANTHER" id="PTHR21310">
    <property type="entry name" value="AMINOGLYCOSIDE PHOSPHOTRANSFERASE-RELATED-RELATED"/>
    <property type="match status" value="1"/>
</dbReference>
<proteinExistence type="predicted"/>
<sequence>MDPRDLAPDDVILNHIFPNQPHVSIGKIFVQTREKCVFKASFPDTRKPRKLHKRPRKVRRIVRLEVAAGDEEATKFATVSAMQQIASIAIPELIPETFQIGVTNNAQGKRVLFSVTKFVKGKTLEKAWEQMSDENRLSIVTDLVEALRKLHSIGIRDFLDRIRYFLVQNNLRRASGGAGEHVLGGVEVMGGPSTGYFGPEDGPSLLGAVAKRWELSGRPFHTMITTASGGIVVKSRYSDLGFAKVEKSYLEEWYREAVLCHNDLNPLNIIVRRPRNSSSVPGSVPGSGPGFASASASFSDYGSDSSSDSDSGSDSDSDYGSDSDSDSAATNETSDYKLSAIIDWELSGFYPPSYELSLQDTYLSGANRLFSFYSLLKTQMKNVVPRSPSQVSLLQAMQLLFESRQRRLRQGNNIPAIIRERFLQRLQLRRDEDPYLGWVPNDDQAARRVLSLADVLNIEREVVAEREARREAKEASRLQVGTGSES</sequence>
<evidence type="ECO:0000256" key="1">
    <source>
        <dbReference type="SAM" id="MobiDB-lite"/>
    </source>
</evidence>
<dbReference type="OrthoDB" id="2906425at2759"/>
<keyword evidence="3" id="KW-1185">Reference proteome</keyword>
<dbReference type="SUPFAM" id="SSF56112">
    <property type="entry name" value="Protein kinase-like (PK-like)"/>
    <property type="match status" value="1"/>
</dbReference>
<gene>
    <name evidence="2" type="ORF">CNYM01_03394</name>
</gene>
<dbReference type="Gene3D" id="3.90.1200.10">
    <property type="match status" value="1"/>
</dbReference>
<dbReference type="InterPro" id="IPR051678">
    <property type="entry name" value="AGP_Transferase"/>
</dbReference>
<comment type="caution">
    <text evidence="2">The sequence shown here is derived from an EMBL/GenBank/DDBJ whole genome shotgun (WGS) entry which is preliminary data.</text>
</comment>
<name>A0A135U3L5_9PEZI</name>
<organism evidence="2 3">
    <name type="scientific">Colletotrichum nymphaeae SA-01</name>
    <dbReference type="NCBI Taxonomy" id="1460502"/>
    <lineage>
        <taxon>Eukaryota</taxon>
        <taxon>Fungi</taxon>
        <taxon>Dikarya</taxon>
        <taxon>Ascomycota</taxon>
        <taxon>Pezizomycotina</taxon>
        <taxon>Sordariomycetes</taxon>
        <taxon>Hypocreomycetidae</taxon>
        <taxon>Glomerellales</taxon>
        <taxon>Glomerellaceae</taxon>
        <taxon>Colletotrichum</taxon>
        <taxon>Colletotrichum acutatum species complex</taxon>
    </lineage>
</organism>